<name>A0A544W8G2_9MYCO</name>
<gene>
    <name evidence="2" type="ORF">D8S82_00555</name>
</gene>
<keyword evidence="3" id="KW-1185">Reference proteome</keyword>
<evidence type="ECO:0000313" key="2">
    <source>
        <dbReference type="EMBL" id="TQR88534.1"/>
    </source>
</evidence>
<sequence length="266" mass="26791">MATVLLESSWVMDPEDWEPTLSAQGWVESAEDAANALTWLSNIGSGAASGAATGAVAGPWGALIGGLVGGGLGAAQTGLQQQQQPAPRPPAPASARPAAAPKPPRATGTGSSAAPKARPVAPRRPVPAPPVRAAAPVAATPTPAGSVSVADVAGLLTTLAPLLVALGQQLAVDAEPTATGSPGAPPAPEEWQAELDDEPDDRWPPGEDIDPAEPSGAWAEPLGNPPREGVIESSAECWSAQGDWSPGESWVEEPEWSEPEPTEAVP</sequence>
<proteinExistence type="predicted"/>
<feature type="region of interest" description="Disordered" evidence="1">
    <location>
        <begin position="175"/>
        <end position="266"/>
    </location>
</feature>
<dbReference type="EMBL" id="VIFX01000001">
    <property type="protein sequence ID" value="TQR88534.1"/>
    <property type="molecule type" value="Genomic_DNA"/>
</dbReference>
<dbReference type="AlphaFoldDB" id="A0A544W8G2"/>
<organism evidence="2 3">
    <name type="scientific">Mycolicibacterium hodleri</name>
    <dbReference type="NCBI Taxonomy" id="49897"/>
    <lineage>
        <taxon>Bacteria</taxon>
        <taxon>Bacillati</taxon>
        <taxon>Actinomycetota</taxon>
        <taxon>Actinomycetes</taxon>
        <taxon>Mycobacteriales</taxon>
        <taxon>Mycobacteriaceae</taxon>
        <taxon>Mycolicibacterium</taxon>
    </lineage>
</organism>
<evidence type="ECO:0000256" key="1">
    <source>
        <dbReference type="SAM" id="MobiDB-lite"/>
    </source>
</evidence>
<feature type="compositionally biased region" description="Low complexity" evidence="1">
    <location>
        <begin position="131"/>
        <end position="144"/>
    </location>
</feature>
<feature type="compositionally biased region" description="Acidic residues" evidence="1">
    <location>
        <begin position="250"/>
        <end position="266"/>
    </location>
</feature>
<feature type="compositionally biased region" description="Low complexity" evidence="1">
    <location>
        <begin position="93"/>
        <end position="120"/>
    </location>
</feature>
<evidence type="ECO:0000313" key="3">
    <source>
        <dbReference type="Proteomes" id="UP000315759"/>
    </source>
</evidence>
<protein>
    <submittedName>
        <fullName evidence="2">Uncharacterized protein</fullName>
    </submittedName>
</protein>
<comment type="caution">
    <text evidence="2">The sequence shown here is derived from an EMBL/GenBank/DDBJ whole genome shotgun (WGS) entry which is preliminary data.</text>
</comment>
<accession>A0A544W8G2</accession>
<dbReference type="RefSeq" id="WP_142549831.1">
    <property type="nucleotide sequence ID" value="NZ_VIFX01000001.1"/>
</dbReference>
<feature type="compositionally biased region" description="Acidic residues" evidence="1">
    <location>
        <begin position="191"/>
        <end position="200"/>
    </location>
</feature>
<reference evidence="2 3" key="1">
    <citation type="submission" date="2018-10" db="EMBL/GenBank/DDBJ databases">
        <title>Draft genome of Mycobacterium hodleri strain B.</title>
        <authorList>
            <person name="Amande T.J."/>
            <person name="Mcgenity T.J."/>
        </authorList>
    </citation>
    <scope>NUCLEOTIDE SEQUENCE [LARGE SCALE GENOMIC DNA]</scope>
    <source>
        <strain evidence="2 3">B</strain>
    </source>
</reference>
<feature type="region of interest" description="Disordered" evidence="1">
    <location>
        <begin position="77"/>
        <end position="145"/>
    </location>
</feature>
<dbReference type="Proteomes" id="UP000315759">
    <property type="component" value="Unassembled WGS sequence"/>
</dbReference>